<reference evidence="18" key="2">
    <citation type="journal article" date="2007" name="PLoS Biol.">
        <title>Survey sequencing and comparative analysis of the elephant shark (Callorhinchus milii) genome.</title>
        <authorList>
            <person name="Venkatesh B."/>
            <person name="Kirkness E.F."/>
            <person name="Loh Y.H."/>
            <person name="Halpern A.L."/>
            <person name="Lee A.P."/>
            <person name="Johnson J."/>
            <person name="Dandona N."/>
            <person name="Viswanathan L.D."/>
            <person name="Tay A."/>
            <person name="Venter J.C."/>
            <person name="Strausberg R.L."/>
            <person name="Brenner S."/>
        </authorList>
    </citation>
    <scope>NUCLEOTIDE SEQUENCE [LARGE SCALE GENOMIC DNA]</scope>
</reference>
<sequence length="492" mass="55552">QPLHKELLLNSPILVYAKEHLNVYILQFQYIKCFINETWRERYETVIGENKVKMIWSVIVSIYSIGGLIGALIAGHLSVKYGRKNSLIFSNFLTLVAAVFVGFSRMAKSFEMILMARFLYGIQGGIGLHVHSIYIMECSPKKLRGVVTLSIAISISIGKCTGQIMGLKEILGSESTWPLLLAFNAIPAFMQLVILPWFPESPRYLMIDKGNRTSSINALQRLWGKRDFSQEVEDMQAERDAINNGKARSVFELCKDRSVRCQLIINLMISLFLQLSGINAIYFYAFDIFYAVGIPKGIIPYVSIGTGLTEMFTLILCACLIERAGRKVLLWGGFAFMTIWTGLLTISLSLQSFLHWVPYCSLFIIFAYIFSYAIGPGGVTIILPTEIFLQSDRPAGFVINGILNWFGLFIIGMFFSFIVENLGYLCFLIFCGICLLLTVFSYFVVLETMGKTPLEIAEEFKRRNLWEKVPFGLSANRTLPQNSVEIIMSTAF</sequence>
<evidence type="ECO:0000313" key="17">
    <source>
        <dbReference type="Ensembl" id="ENSCMIP00000020725.1"/>
    </source>
</evidence>
<evidence type="ECO:0000256" key="7">
    <source>
        <dbReference type="ARBA" id="ARBA00022475"/>
    </source>
</evidence>
<evidence type="ECO:0000256" key="11">
    <source>
        <dbReference type="ARBA" id="ARBA00023136"/>
    </source>
</evidence>
<evidence type="ECO:0000256" key="4">
    <source>
        <dbReference type="ARBA" id="ARBA00007004"/>
    </source>
</evidence>
<dbReference type="AlphaFoldDB" id="A0A4W3HZU0"/>
<feature type="domain" description="Major facilitator superfamily (MFS) profile" evidence="16">
    <location>
        <begin position="1"/>
        <end position="449"/>
    </location>
</feature>
<dbReference type="NCBIfam" id="TIGR00879">
    <property type="entry name" value="SP"/>
    <property type="match status" value="1"/>
</dbReference>
<dbReference type="InParanoid" id="A0A4W3HZU0"/>
<keyword evidence="8" id="KW-0762">Sugar transport</keyword>
<proteinExistence type="inferred from homology"/>
<dbReference type="STRING" id="7868.ENSCMIP00000020725"/>
<dbReference type="OMA" id="GVQFCGI"/>
<dbReference type="Ensembl" id="ENSCMIT00000021105.1">
    <property type="protein sequence ID" value="ENSCMIP00000020725.1"/>
    <property type="gene ID" value="ENSCMIG00000009527.1"/>
</dbReference>
<dbReference type="PANTHER" id="PTHR23503">
    <property type="entry name" value="SOLUTE CARRIER FAMILY 2"/>
    <property type="match status" value="1"/>
</dbReference>
<dbReference type="Proteomes" id="UP000314986">
    <property type="component" value="Unassembled WGS sequence"/>
</dbReference>
<dbReference type="InterPro" id="IPR045263">
    <property type="entry name" value="GLUT"/>
</dbReference>
<dbReference type="InterPro" id="IPR005828">
    <property type="entry name" value="MFS_sugar_transport-like"/>
</dbReference>
<organism evidence="17 18">
    <name type="scientific">Callorhinchus milii</name>
    <name type="common">Ghost shark</name>
    <dbReference type="NCBI Taxonomy" id="7868"/>
    <lineage>
        <taxon>Eukaryota</taxon>
        <taxon>Metazoa</taxon>
        <taxon>Chordata</taxon>
        <taxon>Craniata</taxon>
        <taxon>Vertebrata</taxon>
        <taxon>Chondrichthyes</taxon>
        <taxon>Holocephali</taxon>
        <taxon>Chimaeriformes</taxon>
        <taxon>Callorhinchidae</taxon>
        <taxon>Callorhinchus</taxon>
    </lineage>
</organism>
<dbReference type="GO" id="GO:0005353">
    <property type="term" value="F:fructose transmembrane transporter activity"/>
    <property type="evidence" value="ECO:0007669"/>
    <property type="project" value="UniProtKB-ARBA"/>
</dbReference>
<evidence type="ECO:0000256" key="10">
    <source>
        <dbReference type="ARBA" id="ARBA00022989"/>
    </source>
</evidence>
<evidence type="ECO:0000256" key="2">
    <source>
        <dbReference type="ARBA" id="ARBA00004135"/>
    </source>
</evidence>
<evidence type="ECO:0000256" key="12">
    <source>
        <dbReference type="ARBA" id="ARBA00029961"/>
    </source>
</evidence>
<dbReference type="PROSITE" id="PS00217">
    <property type="entry name" value="SUGAR_TRANSPORT_2"/>
    <property type="match status" value="1"/>
</dbReference>
<feature type="transmembrane region" description="Helical" evidence="15">
    <location>
        <begin position="54"/>
        <end position="75"/>
    </location>
</feature>
<reference evidence="18" key="3">
    <citation type="journal article" date="2014" name="Nature">
        <title>Elephant shark genome provides unique insights into gnathostome evolution.</title>
        <authorList>
            <consortium name="International Elephant Shark Genome Sequencing Consortium"/>
            <person name="Venkatesh B."/>
            <person name="Lee A.P."/>
            <person name="Ravi V."/>
            <person name="Maurya A.K."/>
            <person name="Lian M.M."/>
            <person name="Swann J.B."/>
            <person name="Ohta Y."/>
            <person name="Flajnik M.F."/>
            <person name="Sutoh Y."/>
            <person name="Kasahara M."/>
            <person name="Hoon S."/>
            <person name="Gangu V."/>
            <person name="Roy S.W."/>
            <person name="Irimia M."/>
            <person name="Korzh V."/>
            <person name="Kondrychyn I."/>
            <person name="Lim Z.W."/>
            <person name="Tay B.H."/>
            <person name="Tohari S."/>
            <person name="Kong K.W."/>
            <person name="Ho S."/>
            <person name="Lorente-Galdos B."/>
            <person name="Quilez J."/>
            <person name="Marques-Bonet T."/>
            <person name="Raney B.J."/>
            <person name="Ingham P.W."/>
            <person name="Tay A."/>
            <person name="Hillier L.W."/>
            <person name="Minx P."/>
            <person name="Boehm T."/>
            <person name="Wilson R.K."/>
            <person name="Brenner S."/>
            <person name="Warren W.C."/>
        </authorList>
    </citation>
    <scope>NUCLEOTIDE SEQUENCE [LARGE SCALE GENOMIC DNA]</scope>
</reference>
<feature type="transmembrane region" description="Helical" evidence="15">
    <location>
        <begin position="263"/>
        <end position="286"/>
    </location>
</feature>
<evidence type="ECO:0000256" key="15">
    <source>
        <dbReference type="SAM" id="Phobius"/>
    </source>
</evidence>
<protein>
    <recommendedName>
        <fullName evidence="5">Solute carrier family 2, facilitated glucose transporter member 5</fullName>
    </recommendedName>
    <alternativeName>
        <fullName evidence="13">Fructose transporter</fullName>
    </alternativeName>
    <alternativeName>
        <fullName evidence="12">Glucose transporter type 5, small intestine</fullName>
    </alternativeName>
</protein>
<dbReference type="GO" id="GO:1990539">
    <property type="term" value="P:fructose import across plasma membrane"/>
    <property type="evidence" value="ECO:0007669"/>
    <property type="project" value="UniProtKB-ARBA"/>
</dbReference>
<comment type="similarity">
    <text evidence="4">Belongs to the major facilitator superfamily. Sugar transporter (TC 2.A.1.1) family. Glucose transporter subfamily.</text>
</comment>
<dbReference type="InterPro" id="IPR036259">
    <property type="entry name" value="MFS_trans_sf"/>
</dbReference>
<dbReference type="InterPro" id="IPR003663">
    <property type="entry name" value="Sugar/inositol_transpt"/>
</dbReference>
<keyword evidence="10 15" id="KW-1133">Transmembrane helix</keyword>
<feature type="transmembrane region" description="Helical" evidence="15">
    <location>
        <begin position="177"/>
        <end position="198"/>
    </location>
</feature>
<dbReference type="PRINTS" id="PR00171">
    <property type="entry name" value="SUGRTRNSPORT"/>
</dbReference>
<name>A0A4W3HZU0_CALMI</name>
<reference evidence="18" key="1">
    <citation type="journal article" date="2006" name="Science">
        <title>Ancient noncoding elements conserved in the human genome.</title>
        <authorList>
            <person name="Venkatesh B."/>
            <person name="Kirkness E.F."/>
            <person name="Loh Y.H."/>
            <person name="Halpern A.L."/>
            <person name="Lee A.P."/>
            <person name="Johnson J."/>
            <person name="Dandona N."/>
            <person name="Viswanathan L.D."/>
            <person name="Tay A."/>
            <person name="Venter J.C."/>
            <person name="Strausberg R.L."/>
            <person name="Brenner S."/>
        </authorList>
    </citation>
    <scope>NUCLEOTIDE SEQUENCE [LARGE SCALE GENOMIC DNA]</scope>
</reference>
<feature type="transmembrane region" description="Helical" evidence="15">
    <location>
        <begin position="422"/>
        <end position="445"/>
    </location>
</feature>
<feature type="transmembrane region" description="Helical" evidence="15">
    <location>
        <begin position="146"/>
        <end position="165"/>
    </location>
</feature>
<evidence type="ECO:0000313" key="18">
    <source>
        <dbReference type="Proteomes" id="UP000314986"/>
    </source>
</evidence>
<reference evidence="17" key="5">
    <citation type="submission" date="2025-09" db="UniProtKB">
        <authorList>
            <consortium name="Ensembl"/>
        </authorList>
    </citation>
    <scope>IDENTIFICATION</scope>
</reference>
<evidence type="ECO:0000256" key="14">
    <source>
        <dbReference type="RuleBase" id="RU003346"/>
    </source>
</evidence>
<feature type="transmembrane region" description="Helical" evidence="15">
    <location>
        <begin position="87"/>
        <end position="107"/>
    </location>
</feature>
<reference evidence="17" key="4">
    <citation type="submission" date="2025-08" db="UniProtKB">
        <authorList>
            <consortium name="Ensembl"/>
        </authorList>
    </citation>
    <scope>IDENTIFICATION</scope>
</reference>
<keyword evidence="7" id="KW-1003">Cell membrane</keyword>
<keyword evidence="6 14" id="KW-0813">Transport</keyword>
<comment type="catalytic activity">
    <reaction evidence="1">
        <text>D-fructose(out) = D-fructose(in)</text>
        <dbReference type="Rhea" id="RHEA:60372"/>
        <dbReference type="ChEBI" id="CHEBI:37721"/>
    </reaction>
</comment>
<evidence type="ECO:0000256" key="8">
    <source>
        <dbReference type="ARBA" id="ARBA00022597"/>
    </source>
</evidence>
<dbReference type="GeneTree" id="ENSGT00940000161061"/>
<dbReference type="GO" id="GO:0055056">
    <property type="term" value="F:D-glucose transmembrane transporter activity"/>
    <property type="evidence" value="ECO:0007669"/>
    <property type="project" value="TreeGrafter"/>
</dbReference>
<feature type="transmembrane region" description="Helical" evidence="15">
    <location>
        <begin position="298"/>
        <end position="321"/>
    </location>
</feature>
<keyword evidence="11 15" id="KW-0472">Membrane</keyword>
<evidence type="ECO:0000256" key="3">
    <source>
        <dbReference type="ARBA" id="ARBA00004651"/>
    </source>
</evidence>
<dbReference type="SUPFAM" id="SSF103473">
    <property type="entry name" value="MFS general substrate transporter"/>
    <property type="match status" value="1"/>
</dbReference>
<dbReference type="GO" id="GO:0046323">
    <property type="term" value="P:D-glucose import"/>
    <property type="evidence" value="ECO:0007669"/>
    <property type="project" value="TreeGrafter"/>
</dbReference>
<evidence type="ECO:0000256" key="5">
    <source>
        <dbReference type="ARBA" id="ARBA00015973"/>
    </source>
</evidence>
<dbReference type="GO" id="GO:0070837">
    <property type="term" value="P:dehydroascorbic acid transport"/>
    <property type="evidence" value="ECO:0007669"/>
    <property type="project" value="TreeGrafter"/>
</dbReference>
<evidence type="ECO:0000256" key="13">
    <source>
        <dbReference type="ARBA" id="ARBA00031099"/>
    </source>
</evidence>
<accession>A0A4W3HZU0</accession>
<dbReference type="GO" id="GO:0042383">
    <property type="term" value="C:sarcolemma"/>
    <property type="evidence" value="ECO:0007669"/>
    <property type="project" value="UniProtKB-SubCell"/>
</dbReference>
<dbReference type="Pfam" id="PF00083">
    <property type="entry name" value="Sugar_tr"/>
    <property type="match status" value="1"/>
</dbReference>
<feature type="transmembrane region" description="Helical" evidence="15">
    <location>
        <begin position="395"/>
        <end position="416"/>
    </location>
</feature>
<keyword evidence="9 15" id="KW-0812">Transmembrane</keyword>
<feature type="transmembrane region" description="Helical" evidence="15">
    <location>
        <begin position="113"/>
        <end position="134"/>
    </location>
</feature>
<dbReference type="InterPro" id="IPR020846">
    <property type="entry name" value="MFS_dom"/>
</dbReference>
<comment type="subcellular location">
    <subcellularLocation>
        <location evidence="2">Cell membrane</location>
        <location evidence="2">Sarcolemma</location>
    </subcellularLocation>
    <subcellularLocation>
        <location evidence="3">Cell membrane</location>
        <topology evidence="3">Multi-pass membrane protein</topology>
    </subcellularLocation>
</comment>
<dbReference type="FunFam" id="1.20.1250.20:FF:001511">
    <property type="entry name" value="Solute carrier family 2, facilitated glucose transporter member 5"/>
    <property type="match status" value="1"/>
</dbReference>
<dbReference type="Gene3D" id="1.20.1250.20">
    <property type="entry name" value="MFS general substrate transporter like domains"/>
    <property type="match status" value="1"/>
</dbReference>
<dbReference type="InterPro" id="IPR005829">
    <property type="entry name" value="Sugar_transporter_CS"/>
</dbReference>
<dbReference type="PROSITE" id="PS50850">
    <property type="entry name" value="MFS"/>
    <property type="match status" value="1"/>
</dbReference>
<dbReference type="PANTHER" id="PTHR23503:SF54">
    <property type="entry name" value="MAJOR FACILITATOR SUPERFAMILY (MFS) PROFILE DOMAIN-CONTAINING PROTEIN"/>
    <property type="match status" value="1"/>
</dbReference>
<evidence type="ECO:0000256" key="9">
    <source>
        <dbReference type="ARBA" id="ARBA00022692"/>
    </source>
</evidence>
<evidence type="ECO:0000259" key="16">
    <source>
        <dbReference type="PROSITE" id="PS50850"/>
    </source>
</evidence>
<keyword evidence="18" id="KW-1185">Reference proteome</keyword>
<gene>
    <name evidence="17" type="primary">LOC103189862</name>
</gene>
<evidence type="ECO:0000256" key="6">
    <source>
        <dbReference type="ARBA" id="ARBA00022448"/>
    </source>
</evidence>
<evidence type="ECO:0000256" key="1">
    <source>
        <dbReference type="ARBA" id="ARBA00000590"/>
    </source>
</evidence>
<feature type="transmembrane region" description="Helical" evidence="15">
    <location>
        <begin position="328"/>
        <end position="350"/>
    </location>
</feature>
<feature type="transmembrane region" description="Helical" evidence="15">
    <location>
        <begin position="356"/>
        <end position="383"/>
    </location>
</feature>